<feature type="signal peptide" evidence="6">
    <location>
        <begin position="1"/>
        <end position="22"/>
    </location>
</feature>
<dbReference type="SUPFAM" id="SSF53850">
    <property type="entry name" value="Periplasmic binding protein-like II"/>
    <property type="match status" value="1"/>
</dbReference>
<keyword evidence="4" id="KW-0564">Palmitate</keyword>
<gene>
    <name evidence="7" type="ORF">ABID47_002486</name>
</gene>
<dbReference type="Proteomes" id="UP001549098">
    <property type="component" value="Unassembled WGS sequence"/>
</dbReference>
<evidence type="ECO:0000256" key="1">
    <source>
        <dbReference type="ARBA" id="ARBA00022475"/>
    </source>
</evidence>
<keyword evidence="7" id="KW-0813">Transport</keyword>
<reference evidence="7 8" key="1">
    <citation type="submission" date="2024-06" db="EMBL/GenBank/DDBJ databases">
        <title>Genomic Encyclopedia of Type Strains, Phase IV (KMG-IV): sequencing the most valuable type-strain genomes for metagenomic binning, comparative biology and taxonomic classification.</title>
        <authorList>
            <person name="Goeker M."/>
        </authorList>
    </citation>
    <scope>NUCLEOTIDE SEQUENCE [LARGE SCALE GENOMIC DNA]</scope>
    <source>
        <strain evidence="7 8">DSM 17253</strain>
    </source>
</reference>
<dbReference type="CDD" id="cd13585">
    <property type="entry name" value="PBP2_TMBP_like"/>
    <property type="match status" value="1"/>
</dbReference>
<comment type="caution">
    <text evidence="7">The sequence shown here is derived from an EMBL/GenBank/DDBJ whole genome shotgun (WGS) entry which is preliminary data.</text>
</comment>
<keyword evidence="7" id="KW-0762">Sugar transport</keyword>
<dbReference type="InterPro" id="IPR006059">
    <property type="entry name" value="SBP"/>
</dbReference>
<keyword evidence="5" id="KW-0449">Lipoprotein</keyword>
<evidence type="ECO:0000256" key="6">
    <source>
        <dbReference type="SAM" id="SignalP"/>
    </source>
</evidence>
<evidence type="ECO:0000256" key="4">
    <source>
        <dbReference type="ARBA" id="ARBA00023139"/>
    </source>
</evidence>
<dbReference type="PROSITE" id="PS51257">
    <property type="entry name" value="PROKAR_LIPOPROTEIN"/>
    <property type="match status" value="1"/>
</dbReference>
<dbReference type="Gene3D" id="3.40.190.10">
    <property type="entry name" value="Periplasmic binding protein-like II"/>
    <property type="match status" value="1"/>
</dbReference>
<sequence length="428" mass="47484">MKRRSFGIISLLVLSMLIGLTACGSKDSGTSAEGGAGTSGKKVDLSMTIWGSEDEKKIYQERLDIVKKTYPDINVKLNLVAGDYDQKVQTMIAGGTAPDIMMIAENYQAYASKNQIIPLDELIQKNNVNMSERYTDDIANLMKYDGKQYGMPDRAGAMVLFYNKDMFDKAGVSYPTKDWKQEDLLNAAQKLTIKENGKTVQWGYYPGSWWPQWMQLIYQNGGSLLDADNKPTFDSEPVRKALQFLNDLTFKYGAGPTPTEIADMGNIGADPLFAQGKIAMETTGFWNIGSLAKVQGNNWDIAPIWGETNAFFNGFTITNASKHKEEAFKVIEALTTLDAQMPMIEKGQDAPATKAGLSSDKFLNAEYGGKKINMAAFSESKIYAEPLNPQWNEMMKVINDKLGVYFNNKASLDDTVTSIQSGLEKIYK</sequence>
<keyword evidence="3" id="KW-0472">Membrane</keyword>
<dbReference type="EMBL" id="JBEPLV010000002">
    <property type="protein sequence ID" value="MET3545875.1"/>
    <property type="molecule type" value="Genomic_DNA"/>
</dbReference>
<organism evidence="7 8">
    <name type="scientific">Paenibacillus favisporus</name>
    <dbReference type="NCBI Taxonomy" id="221028"/>
    <lineage>
        <taxon>Bacteria</taxon>
        <taxon>Bacillati</taxon>
        <taxon>Bacillota</taxon>
        <taxon>Bacilli</taxon>
        <taxon>Bacillales</taxon>
        <taxon>Paenibacillaceae</taxon>
        <taxon>Paenibacillus</taxon>
    </lineage>
</organism>
<name>A0ABV2F2A1_9BACL</name>
<dbReference type="PANTHER" id="PTHR43649:SF33">
    <property type="entry name" value="POLYGALACTURONAN_RHAMNOGALACTURONAN-BINDING PROTEIN YTCQ"/>
    <property type="match status" value="1"/>
</dbReference>
<accession>A0ABV2F2A1</accession>
<evidence type="ECO:0000256" key="2">
    <source>
        <dbReference type="ARBA" id="ARBA00022729"/>
    </source>
</evidence>
<dbReference type="PANTHER" id="PTHR43649">
    <property type="entry name" value="ARABINOSE-BINDING PROTEIN-RELATED"/>
    <property type="match status" value="1"/>
</dbReference>
<evidence type="ECO:0000256" key="3">
    <source>
        <dbReference type="ARBA" id="ARBA00023136"/>
    </source>
</evidence>
<protein>
    <submittedName>
        <fullName evidence="7">Multiple sugar transport system substrate-binding protein</fullName>
    </submittedName>
</protein>
<evidence type="ECO:0000313" key="8">
    <source>
        <dbReference type="Proteomes" id="UP001549098"/>
    </source>
</evidence>
<proteinExistence type="predicted"/>
<evidence type="ECO:0000256" key="5">
    <source>
        <dbReference type="ARBA" id="ARBA00023288"/>
    </source>
</evidence>
<keyword evidence="2 6" id="KW-0732">Signal</keyword>
<evidence type="ECO:0000313" key="7">
    <source>
        <dbReference type="EMBL" id="MET3545875.1"/>
    </source>
</evidence>
<dbReference type="RefSeq" id="WP_354497056.1">
    <property type="nucleotide sequence ID" value="NZ_JBEPLV010000002.1"/>
</dbReference>
<keyword evidence="1" id="KW-1003">Cell membrane</keyword>
<dbReference type="Pfam" id="PF01547">
    <property type="entry name" value="SBP_bac_1"/>
    <property type="match status" value="1"/>
</dbReference>
<dbReference type="InterPro" id="IPR050490">
    <property type="entry name" value="Bact_solute-bd_prot1"/>
</dbReference>
<feature type="chain" id="PRO_5046553953" evidence="6">
    <location>
        <begin position="23"/>
        <end position="428"/>
    </location>
</feature>
<keyword evidence="8" id="KW-1185">Reference proteome</keyword>